<dbReference type="Proteomes" id="UP000008062">
    <property type="component" value="Chromosome 6"/>
</dbReference>
<sequence length="136" mass="15140">MKIRLHLLPPFSAQEFSKSSYSRPLHPLLHLTLPNNPLPTRKPLKHPQRMLPNLLRQSLLPHRTHALPTSDCLPIPMDQIRSAADEAIRTNQPLLFVALHFHQLSPSHFTLVDGGAVHSGMADAAGGELHPIHPSH</sequence>
<dbReference type="HOGENOM" id="CLU_1877090_0_0_1"/>
<protein>
    <submittedName>
        <fullName evidence="1">Uncharacterized protein</fullName>
    </submittedName>
</protein>
<name>F9XE97_ZYMTI</name>
<dbReference type="GeneID" id="13401848"/>
<evidence type="ECO:0000313" key="1">
    <source>
        <dbReference type="EMBL" id="EGP86685.1"/>
    </source>
</evidence>
<dbReference type="VEuPathDB" id="FungiDB:ZTRI_6.643"/>
<gene>
    <name evidence="1" type="ORF">MYCGRDRAFT_94131</name>
</gene>
<dbReference type="RefSeq" id="XP_003851709.1">
    <property type="nucleotide sequence ID" value="XM_003851661.1"/>
</dbReference>
<organism evidence="1 2">
    <name type="scientific">Zymoseptoria tritici (strain CBS 115943 / IPO323)</name>
    <name type="common">Speckled leaf blotch fungus</name>
    <name type="synonym">Septoria tritici</name>
    <dbReference type="NCBI Taxonomy" id="336722"/>
    <lineage>
        <taxon>Eukaryota</taxon>
        <taxon>Fungi</taxon>
        <taxon>Dikarya</taxon>
        <taxon>Ascomycota</taxon>
        <taxon>Pezizomycotina</taxon>
        <taxon>Dothideomycetes</taxon>
        <taxon>Dothideomycetidae</taxon>
        <taxon>Mycosphaerellales</taxon>
        <taxon>Mycosphaerellaceae</taxon>
        <taxon>Zymoseptoria</taxon>
    </lineage>
</organism>
<accession>F9XE97</accession>
<proteinExistence type="predicted"/>
<dbReference type="KEGG" id="ztr:MYCGRDRAFT_94131"/>
<dbReference type="EMBL" id="CM001201">
    <property type="protein sequence ID" value="EGP86685.1"/>
    <property type="molecule type" value="Genomic_DNA"/>
</dbReference>
<keyword evidence="2" id="KW-1185">Reference proteome</keyword>
<dbReference type="InParanoid" id="F9XE97"/>
<reference evidence="1 2" key="1">
    <citation type="journal article" date="2011" name="PLoS Genet.">
        <title>Finished genome of the fungal wheat pathogen Mycosphaerella graminicola reveals dispensome structure, chromosome plasticity, and stealth pathogenesis.</title>
        <authorList>
            <person name="Goodwin S.B."/>
            <person name="Ben M'barek S."/>
            <person name="Dhillon B."/>
            <person name="Wittenberg A.H.J."/>
            <person name="Crane C.F."/>
            <person name="Hane J.K."/>
            <person name="Foster A.J."/>
            <person name="Van der Lee T.A.J."/>
            <person name="Grimwood J."/>
            <person name="Aerts A."/>
            <person name="Antoniw J."/>
            <person name="Bailey A."/>
            <person name="Bluhm B."/>
            <person name="Bowler J."/>
            <person name="Bristow J."/>
            <person name="van der Burgt A."/>
            <person name="Canto-Canche B."/>
            <person name="Churchill A.C.L."/>
            <person name="Conde-Ferraez L."/>
            <person name="Cools H.J."/>
            <person name="Coutinho P.M."/>
            <person name="Csukai M."/>
            <person name="Dehal P."/>
            <person name="De Wit P."/>
            <person name="Donzelli B."/>
            <person name="van de Geest H.C."/>
            <person name="van Ham R.C.H.J."/>
            <person name="Hammond-Kosack K.E."/>
            <person name="Henrissat B."/>
            <person name="Kilian A."/>
            <person name="Kobayashi A.K."/>
            <person name="Koopmann E."/>
            <person name="Kourmpetis Y."/>
            <person name="Kuzniar A."/>
            <person name="Lindquist E."/>
            <person name="Lombard V."/>
            <person name="Maliepaard C."/>
            <person name="Martins N."/>
            <person name="Mehrabi R."/>
            <person name="Nap J.P.H."/>
            <person name="Ponomarenko A."/>
            <person name="Rudd J.J."/>
            <person name="Salamov A."/>
            <person name="Schmutz J."/>
            <person name="Schouten H.J."/>
            <person name="Shapiro H."/>
            <person name="Stergiopoulos I."/>
            <person name="Torriani S.F.F."/>
            <person name="Tu H."/>
            <person name="de Vries R.P."/>
            <person name="Waalwijk C."/>
            <person name="Ware S.B."/>
            <person name="Wiebenga A."/>
            <person name="Zwiers L.-H."/>
            <person name="Oliver R.P."/>
            <person name="Grigoriev I.V."/>
            <person name="Kema G.H.J."/>
        </authorList>
    </citation>
    <scope>NUCLEOTIDE SEQUENCE [LARGE SCALE GENOMIC DNA]</scope>
    <source>
        <strain evidence="2">CBS 115943 / IPO323</strain>
    </source>
</reference>
<dbReference type="AlphaFoldDB" id="F9XE97"/>
<evidence type="ECO:0000313" key="2">
    <source>
        <dbReference type="Proteomes" id="UP000008062"/>
    </source>
</evidence>